<dbReference type="AlphaFoldDB" id="A0A380H1M1"/>
<dbReference type="Gene3D" id="3.90.79.10">
    <property type="entry name" value="Nucleoside Triphosphate Pyrophosphohydrolase"/>
    <property type="match status" value="1"/>
</dbReference>
<dbReference type="SUPFAM" id="SSF55811">
    <property type="entry name" value="Nudix"/>
    <property type="match status" value="1"/>
</dbReference>
<dbReference type="NCBIfam" id="TIGR02705">
    <property type="entry name" value="nudix_YtkD"/>
    <property type="match status" value="1"/>
</dbReference>
<dbReference type="PROSITE" id="PS51462">
    <property type="entry name" value="NUDIX"/>
    <property type="match status" value="1"/>
</dbReference>
<dbReference type="InterPro" id="IPR015797">
    <property type="entry name" value="NUDIX_hydrolase-like_dom_sf"/>
</dbReference>
<evidence type="ECO:0000256" key="1">
    <source>
        <dbReference type="ARBA" id="ARBA00022801"/>
    </source>
</evidence>
<sequence length="158" mass="18343">MRNVNFCDKDGREVVLNYKDDVDIPNGNHVLAVPVFNDKLLFTKHKHRGIELPGGKVEKNEKSIDAILRELHEETGAIPKKTHYIAQYQIKTKDKSLFLKDVFFIEVSHIENSSSYYETNGPCLYVKIDDIPYEQRSFLIEDAAILHCLERVRELGFY</sequence>
<protein>
    <submittedName>
        <fullName evidence="3">MutT/nudix family protein</fullName>
        <ecNumber evidence="3">3.6.1.55</ecNumber>
    </submittedName>
</protein>
<accession>A0A380H1M1</accession>
<feature type="domain" description="Nudix hydrolase" evidence="2">
    <location>
        <begin position="25"/>
        <end position="148"/>
    </location>
</feature>
<dbReference type="PROSITE" id="PS00893">
    <property type="entry name" value="NUDIX_BOX"/>
    <property type="match status" value="1"/>
</dbReference>
<dbReference type="PANTHER" id="PTHR43222">
    <property type="entry name" value="NUDIX HYDROLASE 23"/>
    <property type="match status" value="1"/>
</dbReference>
<keyword evidence="4" id="KW-1185">Reference proteome</keyword>
<dbReference type="Proteomes" id="UP000255425">
    <property type="component" value="Unassembled WGS sequence"/>
</dbReference>
<keyword evidence="1 3" id="KW-0378">Hydrolase</keyword>
<organism evidence="3 4">
    <name type="scientific">Staphylococcus saccharolyticus</name>
    <dbReference type="NCBI Taxonomy" id="33028"/>
    <lineage>
        <taxon>Bacteria</taxon>
        <taxon>Bacillati</taxon>
        <taxon>Bacillota</taxon>
        <taxon>Bacilli</taxon>
        <taxon>Bacillales</taxon>
        <taxon>Staphylococcaceae</taxon>
        <taxon>Staphylococcus</taxon>
    </lineage>
</organism>
<evidence type="ECO:0000313" key="3">
    <source>
        <dbReference type="EMBL" id="SUM70508.1"/>
    </source>
</evidence>
<evidence type="ECO:0000313" key="4">
    <source>
        <dbReference type="Proteomes" id="UP000255425"/>
    </source>
</evidence>
<evidence type="ECO:0000259" key="2">
    <source>
        <dbReference type="PROSITE" id="PS51462"/>
    </source>
</evidence>
<dbReference type="PANTHER" id="PTHR43222:SF2">
    <property type="entry name" value="NUDIX HYDROLASE 23, CHLOROPLASTIC"/>
    <property type="match status" value="1"/>
</dbReference>
<dbReference type="InterPro" id="IPR014078">
    <property type="entry name" value="Nudix_YtkD"/>
</dbReference>
<proteinExistence type="predicted"/>
<name>A0A380H1M1_9STAP</name>
<dbReference type="InterPro" id="IPR000086">
    <property type="entry name" value="NUDIX_hydrolase_dom"/>
</dbReference>
<gene>
    <name evidence="3" type="primary">ytkD</name>
    <name evidence="3" type="ORF">NCTC11807_01228</name>
</gene>
<dbReference type="InterPro" id="IPR020084">
    <property type="entry name" value="NUDIX_hydrolase_CS"/>
</dbReference>
<dbReference type="Pfam" id="PF00293">
    <property type="entry name" value="NUDIX"/>
    <property type="match status" value="1"/>
</dbReference>
<dbReference type="EC" id="3.6.1.55" evidence="3"/>
<reference evidence="3 4" key="1">
    <citation type="submission" date="2018-06" db="EMBL/GenBank/DDBJ databases">
        <authorList>
            <consortium name="Pathogen Informatics"/>
            <person name="Doyle S."/>
        </authorList>
    </citation>
    <scope>NUCLEOTIDE SEQUENCE [LARGE SCALE GENOMIC DNA]</scope>
    <source>
        <strain evidence="3 4">NCTC11807</strain>
    </source>
</reference>
<dbReference type="GO" id="GO:0035539">
    <property type="term" value="F:8-oxo-7,8-dihydrodeoxyguanosine triphosphate pyrophosphatase activity"/>
    <property type="evidence" value="ECO:0007669"/>
    <property type="project" value="UniProtKB-EC"/>
</dbReference>
<dbReference type="EMBL" id="UHDZ01000001">
    <property type="protein sequence ID" value="SUM70508.1"/>
    <property type="molecule type" value="Genomic_DNA"/>
</dbReference>